<keyword evidence="7" id="KW-0808">Transferase</keyword>
<comment type="similarity">
    <text evidence="3">Belongs to the class-V pyridoxal-phosphate-dependent aminotransferase family. SerC subfamily.</text>
</comment>
<comment type="catalytic activity">
    <reaction evidence="10">
        <text>O-phospho-L-serine + 2-oxoglutarate = 3-phosphooxypyruvate + L-glutamate</text>
        <dbReference type="Rhea" id="RHEA:14329"/>
        <dbReference type="ChEBI" id="CHEBI:16810"/>
        <dbReference type="ChEBI" id="CHEBI:18110"/>
        <dbReference type="ChEBI" id="CHEBI:29985"/>
        <dbReference type="ChEBI" id="CHEBI:57524"/>
        <dbReference type="EC" id="2.6.1.52"/>
    </reaction>
</comment>
<keyword evidence="13" id="KW-1185">Reference proteome</keyword>
<dbReference type="AlphaFoldDB" id="A0A9P7FYI9"/>
<dbReference type="OrthoDB" id="1703350at2759"/>
<dbReference type="InterPro" id="IPR015421">
    <property type="entry name" value="PyrdxlP-dep_Trfase_major"/>
</dbReference>
<comment type="caution">
    <text evidence="12">The sequence shown here is derived from an EMBL/GenBank/DDBJ whole genome shotgun (WGS) entry which is preliminary data.</text>
</comment>
<organism evidence="12 13">
    <name type="scientific">Sphagnurus paluster</name>
    <dbReference type="NCBI Taxonomy" id="117069"/>
    <lineage>
        <taxon>Eukaryota</taxon>
        <taxon>Fungi</taxon>
        <taxon>Dikarya</taxon>
        <taxon>Basidiomycota</taxon>
        <taxon>Agaricomycotina</taxon>
        <taxon>Agaricomycetes</taxon>
        <taxon>Agaricomycetidae</taxon>
        <taxon>Agaricales</taxon>
        <taxon>Tricholomatineae</taxon>
        <taxon>Lyophyllaceae</taxon>
        <taxon>Sphagnurus</taxon>
    </lineage>
</organism>
<proteinExistence type="inferred from homology"/>
<keyword evidence="9" id="KW-0718">Serine biosynthesis</keyword>
<dbReference type="EMBL" id="JABCKI010005719">
    <property type="protein sequence ID" value="KAG5639499.1"/>
    <property type="molecule type" value="Genomic_DNA"/>
</dbReference>
<dbReference type="PANTHER" id="PTHR43247:SF1">
    <property type="entry name" value="PHOSPHOSERINE AMINOTRANSFERASE"/>
    <property type="match status" value="1"/>
</dbReference>
<evidence type="ECO:0000256" key="1">
    <source>
        <dbReference type="ARBA" id="ARBA00001933"/>
    </source>
</evidence>
<dbReference type="GO" id="GO:0006564">
    <property type="term" value="P:L-serine biosynthetic process"/>
    <property type="evidence" value="ECO:0007669"/>
    <property type="project" value="UniProtKB-KW"/>
</dbReference>
<keyword evidence="5" id="KW-0032">Aminotransferase</keyword>
<evidence type="ECO:0000313" key="12">
    <source>
        <dbReference type="EMBL" id="KAG5639499.1"/>
    </source>
</evidence>
<name>A0A9P7FYI9_9AGAR</name>
<evidence type="ECO:0000313" key="13">
    <source>
        <dbReference type="Proteomes" id="UP000717328"/>
    </source>
</evidence>
<evidence type="ECO:0000256" key="7">
    <source>
        <dbReference type="ARBA" id="ARBA00022679"/>
    </source>
</evidence>
<dbReference type="InterPro" id="IPR000192">
    <property type="entry name" value="Aminotrans_V_dom"/>
</dbReference>
<evidence type="ECO:0000256" key="10">
    <source>
        <dbReference type="ARBA" id="ARBA00049007"/>
    </source>
</evidence>
<sequence>MPDTRIANFGAGPSALPESVLLEAAQGLLNFENTGIGIAEISHRSKEFDAYIKATATLIRDQLAVPPTHDILFMQGGGTAQFSAVVLNMLARHRLLHPELPDTERVLDYVLTGSWSKAAHAEATRLLAHGAATVHVAADSRAHAADGKSFDGLPPHAAYTFSRDPVLIYYCENETVSGTQFAGVEGTPTSFPFHLLPSTEGTLLPLVGDYSSSFMSRPIPRLADHAIIYAGVQKNLGPAGATVVIVRKDCIVDVDAAARLGGTHVPVPISLAYKPFAANDSMPNTPSVLAVYISGLVLKRSKALGGVAYYEQVNRRKMQKVYGVLREGAARGVLVPKVREGEGSWMNVVFGVSGEGAEARFLKGAEERGMKGLKGHRSVGGIRVSLYNAVTEEWTDQLVTYIREFIEEEAKAQNQAPAAA</sequence>
<dbReference type="InterPro" id="IPR022278">
    <property type="entry name" value="Pser_aminoTfrase"/>
</dbReference>
<evidence type="ECO:0000256" key="8">
    <source>
        <dbReference type="ARBA" id="ARBA00022898"/>
    </source>
</evidence>
<evidence type="ECO:0000256" key="9">
    <source>
        <dbReference type="ARBA" id="ARBA00023299"/>
    </source>
</evidence>
<evidence type="ECO:0000256" key="5">
    <source>
        <dbReference type="ARBA" id="ARBA00022576"/>
    </source>
</evidence>
<evidence type="ECO:0000256" key="4">
    <source>
        <dbReference type="ARBA" id="ARBA00013030"/>
    </source>
</evidence>
<dbReference type="Gene3D" id="3.40.640.10">
    <property type="entry name" value="Type I PLP-dependent aspartate aminotransferase-like (Major domain)"/>
    <property type="match status" value="1"/>
</dbReference>
<dbReference type="Gene3D" id="3.90.1150.10">
    <property type="entry name" value="Aspartate Aminotransferase, domain 1"/>
    <property type="match status" value="1"/>
</dbReference>
<feature type="domain" description="Aminotransferase class V" evidence="11">
    <location>
        <begin position="8"/>
        <end position="397"/>
    </location>
</feature>
<dbReference type="NCBIfam" id="NF003764">
    <property type="entry name" value="PRK05355.1"/>
    <property type="match status" value="1"/>
</dbReference>
<dbReference type="EC" id="2.6.1.52" evidence="4"/>
<protein>
    <recommendedName>
        <fullName evidence="4">phosphoserine transaminase</fullName>
        <ecNumber evidence="4">2.6.1.52</ecNumber>
    </recommendedName>
</protein>
<dbReference type="HAMAP" id="MF_00160">
    <property type="entry name" value="SerC_aminotrans_5"/>
    <property type="match status" value="1"/>
</dbReference>
<evidence type="ECO:0000256" key="6">
    <source>
        <dbReference type="ARBA" id="ARBA00022605"/>
    </source>
</evidence>
<dbReference type="GO" id="GO:0004648">
    <property type="term" value="F:O-phospho-L-serine:2-oxoglutarate aminotransferase activity"/>
    <property type="evidence" value="ECO:0007669"/>
    <property type="project" value="UniProtKB-EC"/>
</dbReference>
<evidence type="ECO:0000256" key="2">
    <source>
        <dbReference type="ARBA" id="ARBA00005099"/>
    </source>
</evidence>
<evidence type="ECO:0000256" key="3">
    <source>
        <dbReference type="ARBA" id="ARBA00006904"/>
    </source>
</evidence>
<reference evidence="12" key="2">
    <citation type="submission" date="2021-10" db="EMBL/GenBank/DDBJ databases">
        <title>Phylogenomics reveals ancestral predisposition of the termite-cultivated fungus Termitomyces towards a domesticated lifestyle.</title>
        <authorList>
            <person name="Auxier B."/>
            <person name="Grum-Grzhimaylo A."/>
            <person name="Cardenas M.E."/>
            <person name="Lodge J.D."/>
            <person name="Laessoe T."/>
            <person name="Pedersen O."/>
            <person name="Smith M.E."/>
            <person name="Kuyper T.W."/>
            <person name="Franco-Molano E.A."/>
            <person name="Baroni T.J."/>
            <person name="Aanen D.K."/>
        </authorList>
    </citation>
    <scope>NUCLEOTIDE SEQUENCE</scope>
    <source>
        <strain evidence="12">D49</strain>
    </source>
</reference>
<dbReference type="PANTHER" id="PTHR43247">
    <property type="entry name" value="PHOSPHOSERINE AMINOTRANSFERASE"/>
    <property type="match status" value="1"/>
</dbReference>
<dbReference type="PIRSF" id="PIRSF000525">
    <property type="entry name" value="SerC"/>
    <property type="match status" value="1"/>
</dbReference>
<dbReference type="GO" id="GO:0030170">
    <property type="term" value="F:pyridoxal phosphate binding"/>
    <property type="evidence" value="ECO:0007669"/>
    <property type="project" value="TreeGrafter"/>
</dbReference>
<comment type="cofactor">
    <cofactor evidence="1">
        <name>pyridoxal 5'-phosphate</name>
        <dbReference type="ChEBI" id="CHEBI:597326"/>
    </cofactor>
</comment>
<dbReference type="InterPro" id="IPR015422">
    <property type="entry name" value="PyrdxlP-dep_Trfase_small"/>
</dbReference>
<accession>A0A9P7FYI9</accession>
<dbReference type="GO" id="GO:0005737">
    <property type="term" value="C:cytoplasm"/>
    <property type="evidence" value="ECO:0007669"/>
    <property type="project" value="TreeGrafter"/>
</dbReference>
<reference evidence="12" key="1">
    <citation type="submission" date="2021-02" db="EMBL/GenBank/DDBJ databases">
        <authorList>
            <person name="Nieuwenhuis M."/>
            <person name="Van De Peppel L.J.J."/>
        </authorList>
    </citation>
    <scope>NUCLEOTIDE SEQUENCE</scope>
    <source>
        <strain evidence="12">D49</strain>
    </source>
</reference>
<dbReference type="Pfam" id="PF00266">
    <property type="entry name" value="Aminotran_5"/>
    <property type="match status" value="1"/>
</dbReference>
<dbReference type="Proteomes" id="UP000717328">
    <property type="component" value="Unassembled WGS sequence"/>
</dbReference>
<gene>
    <name evidence="12" type="ORF">H0H81_000644</name>
</gene>
<dbReference type="SUPFAM" id="SSF53383">
    <property type="entry name" value="PLP-dependent transferases"/>
    <property type="match status" value="1"/>
</dbReference>
<dbReference type="InterPro" id="IPR015424">
    <property type="entry name" value="PyrdxlP-dep_Trfase"/>
</dbReference>
<evidence type="ECO:0000259" key="11">
    <source>
        <dbReference type="Pfam" id="PF00266"/>
    </source>
</evidence>
<dbReference type="FunFam" id="3.40.640.10:FF:000010">
    <property type="entry name" value="Phosphoserine aminotransferase"/>
    <property type="match status" value="1"/>
</dbReference>
<comment type="pathway">
    <text evidence="2">Amino-acid biosynthesis; L-serine biosynthesis; L-serine from 3-phospho-D-glycerate: step 2/3.</text>
</comment>
<keyword evidence="6" id="KW-0028">Amino-acid biosynthesis</keyword>
<keyword evidence="8" id="KW-0663">Pyridoxal phosphate</keyword>